<dbReference type="eggNOG" id="COG1396">
    <property type="taxonomic scope" value="Bacteria"/>
</dbReference>
<dbReference type="InterPro" id="IPR010982">
    <property type="entry name" value="Lambda_DNA-bd_dom_sf"/>
</dbReference>
<proteinExistence type="predicted"/>
<feature type="domain" description="HTH cro/C1-type" evidence="1">
    <location>
        <begin position="18"/>
        <end position="72"/>
    </location>
</feature>
<dbReference type="AlphaFoldDB" id="A0A0T6LMD1"/>
<accession>A0A0T6LMD1</accession>
<dbReference type="SMART" id="SM00530">
    <property type="entry name" value="HTH_XRE"/>
    <property type="match status" value="1"/>
</dbReference>
<dbReference type="SUPFAM" id="SSF47413">
    <property type="entry name" value="lambda repressor-like DNA-binding domains"/>
    <property type="match status" value="1"/>
</dbReference>
<keyword evidence="2" id="KW-0238">DNA-binding</keyword>
<dbReference type="Pfam" id="PF13560">
    <property type="entry name" value="HTH_31"/>
    <property type="match status" value="1"/>
</dbReference>
<dbReference type="InterPro" id="IPR001387">
    <property type="entry name" value="Cro/C1-type_HTH"/>
</dbReference>
<name>A0A0T6LMD1_WENVI</name>
<sequence length="283" mass="31127">MAPRSTPTARHRRLGAELRKLREHAGMSVLEAAGVLGGERPLISNIESGRVGVSEERLRRLTTAYGCSDEALVGALAQMTGLRRRHWWEEYRGKLPAGLLDMAELEHHAARMRAAQTVHIPGLLQTEDHARAVFSLAVPPLSRLEVELRVAHRMERKRVLAQPGAEFSAVLHEAALHMGFGGAEVARAQCQHLLDMGEREGIDIQVIPFGTEGFPGAGQSILYACGPVPELDTVQLDTAHGVVFIDSPAELANYRSLLDLMEQRSLDPEASRAVIHKAKEQWK</sequence>
<comment type="caution">
    <text evidence="2">The sequence shown here is derived from an EMBL/GenBank/DDBJ whole genome shotgun (WGS) entry which is preliminary data.</text>
</comment>
<dbReference type="EMBL" id="LLZU01000038">
    <property type="protein sequence ID" value="KRV47176.1"/>
    <property type="molecule type" value="Genomic_DNA"/>
</dbReference>
<dbReference type="Gene3D" id="1.10.260.40">
    <property type="entry name" value="lambda repressor-like DNA-binding domains"/>
    <property type="match status" value="1"/>
</dbReference>
<dbReference type="STRING" id="76728.AQ490_08805"/>
<reference evidence="2 3" key="1">
    <citation type="submission" date="2015-10" db="EMBL/GenBank/DDBJ databases">
        <title>Draft genome sequence of pyrrolomycin-producing Streptomyces vitaminophilus.</title>
        <authorList>
            <person name="Graham D.E."/>
            <person name="Mahan K.M."/>
            <person name="Klingeman D.M."/>
            <person name="Hettich R.L."/>
            <person name="Parry R.J."/>
        </authorList>
    </citation>
    <scope>NUCLEOTIDE SEQUENCE [LARGE SCALE GENOMIC DNA]</scope>
    <source>
        <strain evidence="2 3">ATCC 31673</strain>
    </source>
</reference>
<dbReference type="PROSITE" id="PS50943">
    <property type="entry name" value="HTH_CROC1"/>
    <property type="match status" value="1"/>
</dbReference>
<dbReference type="CDD" id="cd00093">
    <property type="entry name" value="HTH_XRE"/>
    <property type="match status" value="1"/>
</dbReference>
<evidence type="ECO:0000313" key="2">
    <source>
        <dbReference type="EMBL" id="KRV47176.1"/>
    </source>
</evidence>
<gene>
    <name evidence="2" type="ORF">AQ490_08805</name>
</gene>
<evidence type="ECO:0000259" key="1">
    <source>
        <dbReference type="PROSITE" id="PS50943"/>
    </source>
</evidence>
<dbReference type="Proteomes" id="UP000050867">
    <property type="component" value="Unassembled WGS sequence"/>
</dbReference>
<dbReference type="Pfam" id="PF19054">
    <property type="entry name" value="DUF5753"/>
    <property type="match status" value="1"/>
</dbReference>
<dbReference type="OrthoDB" id="3462393at2"/>
<evidence type="ECO:0000313" key="3">
    <source>
        <dbReference type="Proteomes" id="UP000050867"/>
    </source>
</evidence>
<keyword evidence="3" id="KW-1185">Reference proteome</keyword>
<organism evidence="2 3">
    <name type="scientific">Wenjunlia vitaminophila</name>
    <name type="common">Streptomyces vitaminophilus</name>
    <dbReference type="NCBI Taxonomy" id="76728"/>
    <lineage>
        <taxon>Bacteria</taxon>
        <taxon>Bacillati</taxon>
        <taxon>Actinomycetota</taxon>
        <taxon>Actinomycetes</taxon>
        <taxon>Kitasatosporales</taxon>
        <taxon>Streptomycetaceae</taxon>
        <taxon>Wenjunlia</taxon>
    </lineage>
</organism>
<protein>
    <submittedName>
        <fullName evidence="2">DNA-binding protein</fullName>
    </submittedName>
</protein>
<dbReference type="GO" id="GO:0003677">
    <property type="term" value="F:DNA binding"/>
    <property type="evidence" value="ECO:0007669"/>
    <property type="project" value="UniProtKB-KW"/>
</dbReference>
<dbReference type="InterPro" id="IPR043917">
    <property type="entry name" value="DUF5753"/>
</dbReference>